<dbReference type="Gene3D" id="3.50.50.60">
    <property type="entry name" value="FAD/NAD(P)-binding domain"/>
    <property type="match status" value="1"/>
</dbReference>
<evidence type="ECO:0000313" key="4">
    <source>
        <dbReference type="Proteomes" id="UP000581769"/>
    </source>
</evidence>
<dbReference type="AlphaFoldDB" id="A0A840IPY3"/>
<feature type="domain" description="FAD dependent oxidoreductase" evidence="2">
    <location>
        <begin position="6"/>
        <end position="154"/>
    </location>
</feature>
<dbReference type="Pfam" id="PF01266">
    <property type="entry name" value="DAO"/>
    <property type="match status" value="1"/>
</dbReference>
<dbReference type="EMBL" id="JACHMG010000001">
    <property type="protein sequence ID" value="MBB4683437.1"/>
    <property type="molecule type" value="Genomic_DNA"/>
</dbReference>
<sequence>MVERGTGVIVHGESAELDLLAWTSDAAGRPGRWLGPDEAVERWPGIRYGKRIFFHPLGGSLDTSAATAALRRGSSRVDGLEMRGGEQVTAIEARGDEWVEVRSDQGGYRARRVVVAAGVASARLTAGLVPVPPLFSVREEAVDFAAVRSGLEWPVVRHVLGGTQRAIGGFPASVRGVPCARGGLRARFEVSVVDDDGRSARRGDTRESTCRAWKPPRNPKPRAVTPSPGNRCSRGWARRWLWRGSPETSSRCCPWWVVRWPRCR</sequence>
<protein>
    <submittedName>
        <fullName evidence="3">Glycine/D-amino acid oxidase-like deaminating enzyme</fullName>
    </submittedName>
</protein>
<name>A0A840IPY3_9PSEU</name>
<evidence type="ECO:0000259" key="2">
    <source>
        <dbReference type="Pfam" id="PF01266"/>
    </source>
</evidence>
<dbReference type="SUPFAM" id="SSF51905">
    <property type="entry name" value="FAD/NAD(P)-binding domain"/>
    <property type="match status" value="1"/>
</dbReference>
<proteinExistence type="predicted"/>
<dbReference type="Proteomes" id="UP000581769">
    <property type="component" value="Unassembled WGS sequence"/>
</dbReference>
<organism evidence="3 4">
    <name type="scientific">Amycolatopsis jiangsuensis</name>
    <dbReference type="NCBI Taxonomy" id="1181879"/>
    <lineage>
        <taxon>Bacteria</taxon>
        <taxon>Bacillati</taxon>
        <taxon>Actinomycetota</taxon>
        <taxon>Actinomycetes</taxon>
        <taxon>Pseudonocardiales</taxon>
        <taxon>Pseudonocardiaceae</taxon>
        <taxon>Amycolatopsis</taxon>
    </lineage>
</organism>
<keyword evidence="4" id="KW-1185">Reference proteome</keyword>
<evidence type="ECO:0000313" key="3">
    <source>
        <dbReference type="EMBL" id="MBB4683437.1"/>
    </source>
</evidence>
<gene>
    <name evidence="3" type="ORF">BJY18_000922</name>
</gene>
<dbReference type="InterPro" id="IPR036188">
    <property type="entry name" value="FAD/NAD-bd_sf"/>
</dbReference>
<comment type="caution">
    <text evidence="3">The sequence shown here is derived from an EMBL/GenBank/DDBJ whole genome shotgun (WGS) entry which is preliminary data.</text>
</comment>
<accession>A0A840IPY3</accession>
<feature type="compositionally biased region" description="Basic and acidic residues" evidence="1">
    <location>
        <begin position="197"/>
        <end position="209"/>
    </location>
</feature>
<feature type="region of interest" description="Disordered" evidence="1">
    <location>
        <begin position="197"/>
        <end position="231"/>
    </location>
</feature>
<dbReference type="InterPro" id="IPR006076">
    <property type="entry name" value="FAD-dep_OxRdtase"/>
</dbReference>
<dbReference type="Gene3D" id="3.30.9.10">
    <property type="entry name" value="D-Amino Acid Oxidase, subunit A, domain 2"/>
    <property type="match status" value="1"/>
</dbReference>
<evidence type="ECO:0000256" key="1">
    <source>
        <dbReference type="SAM" id="MobiDB-lite"/>
    </source>
</evidence>
<reference evidence="3 4" key="1">
    <citation type="submission" date="2020-08" db="EMBL/GenBank/DDBJ databases">
        <title>Sequencing the genomes of 1000 actinobacteria strains.</title>
        <authorList>
            <person name="Klenk H.-P."/>
        </authorList>
    </citation>
    <scope>NUCLEOTIDE SEQUENCE [LARGE SCALE GENOMIC DNA]</scope>
    <source>
        <strain evidence="3 4">DSM 45859</strain>
    </source>
</reference>
<dbReference type="RefSeq" id="WP_184777928.1">
    <property type="nucleotide sequence ID" value="NZ_JACHMG010000001.1"/>
</dbReference>